<dbReference type="EMBL" id="AMZH03004048">
    <property type="protein sequence ID" value="RRT70355.1"/>
    <property type="molecule type" value="Genomic_DNA"/>
</dbReference>
<evidence type="ECO:0000313" key="3">
    <source>
        <dbReference type="Proteomes" id="UP000287651"/>
    </source>
</evidence>
<dbReference type="Proteomes" id="UP000287651">
    <property type="component" value="Unassembled WGS sequence"/>
</dbReference>
<evidence type="ECO:0000313" key="2">
    <source>
        <dbReference type="EMBL" id="RRT70355.1"/>
    </source>
</evidence>
<evidence type="ECO:0000256" key="1">
    <source>
        <dbReference type="SAM" id="MobiDB-lite"/>
    </source>
</evidence>
<comment type="caution">
    <text evidence="2">The sequence shown here is derived from an EMBL/GenBank/DDBJ whole genome shotgun (WGS) entry which is preliminary data.</text>
</comment>
<organism evidence="2 3">
    <name type="scientific">Ensete ventricosum</name>
    <name type="common">Abyssinian banana</name>
    <name type="synonym">Musa ensete</name>
    <dbReference type="NCBI Taxonomy" id="4639"/>
    <lineage>
        <taxon>Eukaryota</taxon>
        <taxon>Viridiplantae</taxon>
        <taxon>Streptophyta</taxon>
        <taxon>Embryophyta</taxon>
        <taxon>Tracheophyta</taxon>
        <taxon>Spermatophyta</taxon>
        <taxon>Magnoliopsida</taxon>
        <taxon>Liliopsida</taxon>
        <taxon>Zingiberales</taxon>
        <taxon>Musaceae</taxon>
        <taxon>Ensete</taxon>
    </lineage>
</organism>
<proteinExistence type="predicted"/>
<dbReference type="AlphaFoldDB" id="A0A427A287"/>
<accession>A0A427A287</accession>
<name>A0A427A287_ENSVE</name>
<sequence>MDVVDRGGPKGARSSRGPPRGHVRRREWEKDLVGMVPRCRISLGAGSISPRAITLLTHTVVDHQLRVDMRGAASAPSPTTIDKSMILRPLSTSIPRNAARADRWDY</sequence>
<gene>
    <name evidence="2" type="ORF">B296_00034122</name>
</gene>
<reference evidence="2 3" key="1">
    <citation type="journal article" date="2014" name="Agronomy (Basel)">
        <title>A Draft Genome Sequence for Ensete ventricosum, the Drought-Tolerant Tree Against Hunger.</title>
        <authorList>
            <person name="Harrison J."/>
            <person name="Moore K.A."/>
            <person name="Paszkiewicz K."/>
            <person name="Jones T."/>
            <person name="Grant M."/>
            <person name="Ambacheew D."/>
            <person name="Muzemil S."/>
            <person name="Studholme D.J."/>
        </authorList>
    </citation>
    <scope>NUCLEOTIDE SEQUENCE [LARGE SCALE GENOMIC DNA]</scope>
</reference>
<feature type="region of interest" description="Disordered" evidence="1">
    <location>
        <begin position="1"/>
        <end position="26"/>
    </location>
</feature>
<protein>
    <submittedName>
        <fullName evidence="2">Uncharacterized protein</fullName>
    </submittedName>
</protein>